<feature type="region of interest" description="Disordered" evidence="1">
    <location>
        <begin position="1"/>
        <end position="20"/>
    </location>
</feature>
<feature type="compositionally biased region" description="Polar residues" evidence="1">
    <location>
        <begin position="171"/>
        <end position="181"/>
    </location>
</feature>
<dbReference type="Proteomes" id="UP000076078">
    <property type="component" value="Unassembled WGS sequence"/>
</dbReference>
<evidence type="ECO:0000256" key="1">
    <source>
        <dbReference type="SAM" id="MobiDB-lite"/>
    </source>
</evidence>
<organism evidence="2 3">
    <name type="scientific">Tieghemostelium lacteum</name>
    <name type="common">Slime mold</name>
    <name type="synonym">Dictyostelium lacteum</name>
    <dbReference type="NCBI Taxonomy" id="361077"/>
    <lineage>
        <taxon>Eukaryota</taxon>
        <taxon>Amoebozoa</taxon>
        <taxon>Evosea</taxon>
        <taxon>Eumycetozoa</taxon>
        <taxon>Dictyostelia</taxon>
        <taxon>Dictyosteliales</taxon>
        <taxon>Raperosteliaceae</taxon>
        <taxon>Tieghemostelium</taxon>
    </lineage>
</organism>
<accession>A0A151ZAV5</accession>
<evidence type="ECO:0000313" key="2">
    <source>
        <dbReference type="EMBL" id="KYQ91024.1"/>
    </source>
</evidence>
<keyword evidence="3" id="KW-1185">Reference proteome</keyword>
<feature type="compositionally biased region" description="Low complexity" evidence="1">
    <location>
        <begin position="119"/>
        <end position="146"/>
    </location>
</feature>
<gene>
    <name evidence="2" type="ORF">DLAC_07923</name>
</gene>
<dbReference type="OrthoDB" id="20801at2759"/>
<dbReference type="AlphaFoldDB" id="A0A151ZAV5"/>
<dbReference type="OMA" id="KERFSFC"/>
<name>A0A151ZAV5_TIELA</name>
<comment type="caution">
    <text evidence="2">The sequence shown here is derived from an EMBL/GenBank/DDBJ whole genome shotgun (WGS) entry which is preliminary data.</text>
</comment>
<feature type="compositionally biased region" description="Low complexity" evidence="1">
    <location>
        <begin position="154"/>
        <end position="170"/>
    </location>
</feature>
<reference evidence="2 3" key="1">
    <citation type="submission" date="2015-12" db="EMBL/GenBank/DDBJ databases">
        <title>Dictyostelia acquired genes for synthesis and detection of signals that induce cell-type specialization by lateral gene transfer from prokaryotes.</title>
        <authorList>
            <person name="Gloeckner G."/>
            <person name="Schaap P."/>
        </authorList>
    </citation>
    <scope>NUCLEOTIDE SEQUENCE [LARGE SCALE GENOMIC DNA]</scope>
    <source>
        <strain evidence="2 3">TK</strain>
    </source>
</reference>
<dbReference type="InParanoid" id="A0A151ZAV5"/>
<proteinExistence type="predicted"/>
<feature type="compositionally biased region" description="Low complexity" evidence="1">
    <location>
        <begin position="200"/>
        <end position="211"/>
    </location>
</feature>
<evidence type="ECO:0000313" key="3">
    <source>
        <dbReference type="Proteomes" id="UP000076078"/>
    </source>
</evidence>
<protein>
    <submittedName>
        <fullName evidence="2">Uncharacterized protein</fullName>
    </submittedName>
</protein>
<feature type="compositionally biased region" description="Low complexity" evidence="1">
    <location>
        <begin position="239"/>
        <end position="278"/>
    </location>
</feature>
<feature type="compositionally biased region" description="Basic and acidic residues" evidence="1">
    <location>
        <begin position="75"/>
        <end position="113"/>
    </location>
</feature>
<sequence>MKTQQSNGGGGAKKTVTYNEQLQDEKWDGYDHLMKSKPTHRNKFDPKVSIYDLNSMRDSVFFQEKERFSFCLSPPKEKPDQFKEHLNNKSKGTDDLDDLPSLKDYIKNGKENQTDNITPKHQLQHQQQQPLKKLKTELPPSQQSQQNHQYNSRKVIVTKPQPQVQPIPVQNSNLSKIPSSPTKRKSSIGNLNPPVINEQSNTINSTLINNNPQSKLQVRPPTPTKQLMSNRPASPIPGNQQTNTSSSTSSYNNTTSNSFVQRPQTPTKQTNKPMTTNTTNNVVVESNRPQYHTGEDPLLVLEAKMESRMKSIELENRLLRQQSIEKDHSISQLTQRVSELEYQLATFMMEMKSLISSSSSSKK</sequence>
<dbReference type="EMBL" id="LODT01000035">
    <property type="protein sequence ID" value="KYQ91024.1"/>
    <property type="molecule type" value="Genomic_DNA"/>
</dbReference>
<dbReference type="FunCoup" id="A0A151ZAV5">
    <property type="interactions" value="738"/>
</dbReference>
<feature type="region of interest" description="Disordered" evidence="1">
    <location>
        <begin position="72"/>
        <end position="278"/>
    </location>
</feature>